<comment type="cofactor">
    <cofactor evidence="1">
        <name>a divalent metal cation</name>
        <dbReference type="ChEBI" id="CHEBI:60240"/>
    </cofactor>
</comment>
<evidence type="ECO:0000259" key="4">
    <source>
        <dbReference type="Pfam" id="PF13359"/>
    </source>
</evidence>
<reference evidence="5" key="3">
    <citation type="submission" date="2025-09" db="UniProtKB">
        <authorList>
            <consortium name="Ensembl"/>
        </authorList>
    </citation>
    <scope>IDENTIFICATION</scope>
</reference>
<dbReference type="RefSeq" id="XP_029970920.1">
    <property type="nucleotide sequence ID" value="XM_030115060.1"/>
</dbReference>
<sequence>MDAATFVDHSYFSRDSPAALRRRGRKEPAASRGRRVRSRTVLQRVSQSPEDVQFYTGFTSLEHLLAFWSLIEPATSSLDWPEGSNSCNAAEKNQEDLDSPADLTRLDEFLLFMSYLTSGWSLTELSQHFKTHIATFTRIILTWANFLYGLLGSVRSWMTAAEVKAHLPREFMDFIDTQVVIDCIELHCEAPSPRFHGQDLCPSHQSCCTLSGVVGMAPHGAVMFVSALGGPSASPREIFRQSGIRSLLSSDMAVMADERFQIEDLVPGRVHRLPPGSDSLQNASKGQAALRVHVEDLFSTLRENKVFSGSIPPSVCGSLNQLFTVACLLCNYQRGPLGTPFKQED</sequence>
<name>A0A672HYD4_SALFA</name>
<reference evidence="5" key="1">
    <citation type="submission" date="2019-06" db="EMBL/GenBank/DDBJ databases">
        <authorList>
            <consortium name="Wellcome Sanger Institute Data Sharing"/>
        </authorList>
    </citation>
    <scope>NUCLEOTIDE SEQUENCE [LARGE SCALE GENOMIC DNA]</scope>
</reference>
<gene>
    <name evidence="5" type="primary">LOC115405472</name>
</gene>
<dbReference type="GO" id="GO:0046872">
    <property type="term" value="F:metal ion binding"/>
    <property type="evidence" value="ECO:0007669"/>
    <property type="project" value="UniProtKB-KW"/>
</dbReference>
<feature type="domain" description="DDE Tnp4" evidence="4">
    <location>
        <begin position="181"/>
        <end position="331"/>
    </location>
</feature>
<proteinExistence type="predicted"/>
<organism evidence="5 6">
    <name type="scientific">Salarias fasciatus</name>
    <name type="common">Jewelled blenny</name>
    <name type="synonym">Blennius fasciatus</name>
    <dbReference type="NCBI Taxonomy" id="181472"/>
    <lineage>
        <taxon>Eukaryota</taxon>
        <taxon>Metazoa</taxon>
        <taxon>Chordata</taxon>
        <taxon>Craniata</taxon>
        <taxon>Vertebrata</taxon>
        <taxon>Euteleostomi</taxon>
        <taxon>Actinopterygii</taxon>
        <taxon>Neopterygii</taxon>
        <taxon>Teleostei</taxon>
        <taxon>Neoteleostei</taxon>
        <taxon>Acanthomorphata</taxon>
        <taxon>Ovalentaria</taxon>
        <taxon>Blenniimorphae</taxon>
        <taxon>Blenniiformes</taxon>
        <taxon>Blennioidei</taxon>
        <taxon>Blenniidae</taxon>
        <taxon>Salariinae</taxon>
        <taxon>Salarias</taxon>
    </lineage>
</organism>
<reference evidence="5" key="2">
    <citation type="submission" date="2025-08" db="UniProtKB">
        <authorList>
            <consortium name="Ensembl"/>
        </authorList>
    </citation>
    <scope>IDENTIFICATION</scope>
</reference>
<dbReference type="AlphaFoldDB" id="A0A672HYD4"/>
<accession>A0A672HYD4</accession>
<keyword evidence="2" id="KW-0479">Metal-binding</keyword>
<feature type="region of interest" description="Disordered" evidence="3">
    <location>
        <begin position="17"/>
        <end position="38"/>
    </location>
</feature>
<evidence type="ECO:0000256" key="2">
    <source>
        <dbReference type="ARBA" id="ARBA00022723"/>
    </source>
</evidence>
<protein>
    <submittedName>
        <fullName evidence="5">Uncharacterized LOC115405472</fullName>
    </submittedName>
</protein>
<dbReference type="Ensembl" id="ENSSFAT00005035274.1">
    <property type="protein sequence ID" value="ENSSFAP00005033982.1"/>
    <property type="gene ID" value="ENSSFAG00005017284.1"/>
</dbReference>
<dbReference type="PANTHER" id="PTHR23080">
    <property type="entry name" value="THAP DOMAIN PROTEIN"/>
    <property type="match status" value="1"/>
</dbReference>
<dbReference type="GeneID" id="115405472"/>
<dbReference type="InParanoid" id="A0A672HYD4"/>
<evidence type="ECO:0000313" key="5">
    <source>
        <dbReference type="Ensembl" id="ENSSFAP00005033982.1"/>
    </source>
</evidence>
<dbReference type="OrthoDB" id="10020990at2759"/>
<evidence type="ECO:0000256" key="3">
    <source>
        <dbReference type="SAM" id="MobiDB-lite"/>
    </source>
</evidence>
<dbReference type="Proteomes" id="UP000472267">
    <property type="component" value="Chromosome 18"/>
</dbReference>
<dbReference type="Pfam" id="PF13359">
    <property type="entry name" value="DDE_Tnp_4"/>
    <property type="match status" value="1"/>
</dbReference>
<evidence type="ECO:0000313" key="6">
    <source>
        <dbReference type="Proteomes" id="UP000472267"/>
    </source>
</evidence>
<keyword evidence="6" id="KW-1185">Reference proteome</keyword>
<dbReference type="PANTHER" id="PTHR23080:SF133">
    <property type="entry name" value="SI:CH211-262I1.5-RELATED"/>
    <property type="match status" value="1"/>
</dbReference>
<evidence type="ECO:0000256" key="1">
    <source>
        <dbReference type="ARBA" id="ARBA00001968"/>
    </source>
</evidence>
<dbReference type="InterPro" id="IPR027806">
    <property type="entry name" value="HARBI1_dom"/>
</dbReference>